<feature type="region of interest" description="Disordered" evidence="4">
    <location>
        <begin position="832"/>
        <end position="851"/>
    </location>
</feature>
<proteinExistence type="predicted"/>
<comment type="caution">
    <text evidence="6">The sequence shown here is derived from an EMBL/GenBank/DDBJ whole genome shotgun (WGS) entry which is preliminary data.</text>
</comment>
<dbReference type="CDD" id="cd09272">
    <property type="entry name" value="RNase_HI_RT_Ty1"/>
    <property type="match status" value="1"/>
</dbReference>
<dbReference type="PANTHER" id="PTHR42648">
    <property type="entry name" value="TRANSPOSASE, PUTATIVE-RELATED"/>
    <property type="match status" value="1"/>
</dbReference>
<feature type="region of interest" description="Disordered" evidence="4">
    <location>
        <begin position="1067"/>
        <end position="1090"/>
    </location>
</feature>
<dbReference type="AlphaFoldDB" id="A0A6L2K6G1"/>
<dbReference type="InterPro" id="IPR039537">
    <property type="entry name" value="Retrotran_Ty1/copia-like"/>
</dbReference>
<dbReference type="SUPFAM" id="SSF56672">
    <property type="entry name" value="DNA/RNA polymerases"/>
    <property type="match status" value="1"/>
</dbReference>
<gene>
    <name evidence="6" type="ORF">Tci_016941</name>
</gene>
<dbReference type="InterPro" id="IPR043502">
    <property type="entry name" value="DNA/RNA_pol_sf"/>
</dbReference>
<keyword evidence="1" id="KW-0479">Metal-binding</keyword>
<evidence type="ECO:0000256" key="2">
    <source>
        <dbReference type="ARBA" id="ARBA00022801"/>
    </source>
</evidence>
<dbReference type="PANTHER" id="PTHR42648:SF32">
    <property type="entry name" value="RIBONUCLEASE H-LIKE DOMAIN, GAG-PRE-INTEGRASE DOMAIN PROTEIN-RELATED"/>
    <property type="match status" value="1"/>
</dbReference>
<evidence type="ECO:0000259" key="5">
    <source>
        <dbReference type="PROSITE" id="PS50994"/>
    </source>
</evidence>
<keyword evidence="2" id="KW-0378">Hydrolase</keyword>
<evidence type="ECO:0000256" key="4">
    <source>
        <dbReference type="SAM" id="MobiDB-lite"/>
    </source>
</evidence>
<keyword evidence="3" id="KW-0175">Coiled coil</keyword>
<organism evidence="6">
    <name type="scientific">Tanacetum cinerariifolium</name>
    <name type="common">Dalmatian daisy</name>
    <name type="synonym">Chrysanthemum cinerariifolium</name>
    <dbReference type="NCBI Taxonomy" id="118510"/>
    <lineage>
        <taxon>Eukaryota</taxon>
        <taxon>Viridiplantae</taxon>
        <taxon>Streptophyta</taxon>
        <taxon>Embryophyta</taxon>
        <taxon>Tracheophyta</taxon>
        <taxon>Spermatophyta</taxon>
        <taxon>Magnoliopsida</taxon>
        <taxon>eudicotyledons</taxon>
        <taxon>Gunneridae</taxon>
        <taxon>Pentapetalae</taxon>
        <taxon>asterids</taxon>
        <taxon>campanulids</taxon>
        <taxon>Asterales</taxon>
        <taxon>Asteraceae</taxon>
        <taxon>Asteroideae</taxon>
        <taxon>Anthemideae</taxon>
        <taxon>Anthemidinae</taxon>
        <taxon>Tanacetum</taxon>
    </lineage>
</organism>
<reference evidence="6" key="1">
    <citation type="journal article" date="2019" name="Sci. Rep.">
        <title>Draft genome of Tanacetum cinerariifolium, the natural source of mosquito coil.</title>
        <authorList>
            <person name="Yamashiro T."/>
            <person name="Shiraishi A."/>
            <person name="Satake H."/>
            <person name="Nakayama K."/>
        </authorList>
    </citation>
    <scope>NUCLEOTIDE SEQUENCE</scope>
</reference>
<dbReference type="EMBL" id="BKCJ010001919">
    <property type="protein sequence ID" value="GEU44963.1"/>
    <property type="molecule type" value="Genomic_DNA"/>
</dbReference>
<evidence type="ECO:0000256" key="3">
    <source>
        <dbReference type="SAM" id="Coils"/>
    </source>
</evidence>
<dbReference type="InterPro" id="IPR013103">
    <property type="entry name" value="RVT_2"/>
</dbReference>
<dbReference type="GO" id="GO:0046872">
    <property type="term" value="F:metal ion binding"/>
    <property type="evidence" value="ECO:0007669"/>
    <property type="project" value="UniProtKB-KW"/>
</dbReference>
<dbReference type="GO" id="GO:0016787">
    <property type="term" value="F:hydrolase activity"/>
    <property type="evidence" value="ECO:0007669"/>
    <property type="project" value="UniProtKB-KW"/>
</dbReference>
<name>A0A6L2K6G1_TANCI</name>
<dbReference type="SUPFAM" id="SSF53098">
    <property type="entry name" value="Ribonuclease H-like"/>
    <property type="match status" value="1"/>
</dbReference>
<dbReference type="GO" id="GO:0003676">
    <property type="term" value="F:nucleic acid binding"/>
    <property type="evidence" value="ECO:0007669"/>
    <property type="project" value="InterPro"/>
</dbReference>
<accession>A0A6L2K6G1</accession>
<dbReference type="InterPro" id="IPR036397">
    <property type="entry name" value="RNaseH_sf"/>
</dbReference>
<feature type="compositionally biased region" description="Low complexity" evidence="4">
    <location>
        <begin position="832"/>
        <end position="846"/>
    </location>
</feature>
<sequence length="1195" mass="134536">MKGIKREFSVPRTPQQNGTAERKNKTLIEAARTMLADSLLPILFWAEAVNTACYVQNRVLVTKPQNKTPYELLLVRTPSIGFMRPFGCHVTILNTLDPFGKFNGKADEGFLVRYSISSKAFRVFNSKPQIVQKTLHIIFLENKPNVAVSGPTWLFDIDTLKKTMNYQPVTASNQSNPSAGVQEQVDAEKAGRIMFNNMCFFPYGLLVLKILRTLMEMLPLKLRSLSLKEGSLKFEDFSDNSINEVNAADSPVLVVGQISTNNTNTFSAGGPSNATVKLEDVTYYDDEDVGAEAHFIKLETTITVSLIPTTRVHKDHPVTQIIGDLSSATQIRSMTKKVWVLVDLPNGKRAIGTKWVFRNKKDERGIVVRNKARLVAQGHTQEEGINYEEVFAPVSKIESIRTIKEEVYVCQPLGFEDPDYLDKVYKVVNVLYGLHQAPRAWYETLANYLLENGFQRGKIDQTLFIKRQKGDILLVQIYVDDIIFGSTNKDLCKAFEKLMKDKFQMSSMGGLTFFLGLRVKQKVDGIFINQDKYVAEILRKFGLTDEKSASTPIDTEKPLLKDPDGEDVDVNNYRSMIGSLMYLTSSRPDIMFAGKPHLGLWHPKYSPFNLVAYSDSDYAGASLDRKSTTGGCQFLGCRLISWLCKKQTVVATSSTKAEYVAAISILGCKYWTLKSLRLILSIDCLPNEEIFTELLRMGYEKPSTKLTFYKAFFSPQWKFLIHTILQCMSAKRTSWNEFSSSMASAIICLSTGRKFNFSKAQGGDLSLHSTKYSSPALIQKVFTNMRRVGKGFFGVDTPLFEGMIVAHEDDDVADEGAASVDVDDVLAAADEPSIPSPIQTSQPPSQELTSTSQVKIAQTLEITKLKQRVKKLERRNKLKVSKLRRLKKVGTAQRVATSEDTVMDDAKIEKAAKIKENADDDELEPAEIKEVVEVVTTAKLMIEVVIVASATITVATTLITAAPSAARRRKGVVIKDPEETATPSIIIHFEPKSKDKGKGILVEEPKPLKKQAQINKDEAYVRELEAKLNKNINWDEVIEQVQRKEKEDNAVMSSNVAFLEKTKEQMEEEENKALKKASESQAEKSAKKQKIDNPNITMEEYIRLEEEKARQHGKLYNWETAKYGKIWYDEDVYDLNFVEIGFPAIVFNDELSSEKTLSCEPMVSSLNNNEIDFKISFDESNDEDYTIKFIDMLRA</sequence>
<evidence type="ECO:0000313" key="6">
    <source>
        <dbReference type="EMBL" id="GEU44963.1"/>
    </source>
</evidence>
<dbReference type="InterPro" id="IPR012337">
    <property type="entry name" value="RNaseH-like_sf"/>
</dbReference>
<dbReference type="Gene3D" id="3.30.420.10">
    <property type="entry name" value="Ribonuclease H-like superfamily/Ribonuclease H"/>
    <property type="match status" value="1"/>
</dbReference>
<dbReference type="GO" id="GO:0015074">
    <property type="term" value="P:DNA integration"/>
    <property type="evidence" value="ECO:0007669"/>
    <property type="project" value="InterPro"/>
</dbReference>
<dbReference type="InterPro" id="IPR001584">
    <property type="entry name" value="Integrase_cat-core"/>
</dbReference>
<feature type="region of interest" description="Disordered" evidence="4">
    <location>
        <begin position="1"/>
        <end position="23"/>
    </location>
</feature>
<feature type="domain" description="Integrase catalytic" evidence="5">
    <location>
        <begin position="1"/>
        <end position="77"/>
    </location>
</feature>
<feature type="coiled-coil region" evidence="3">
    <location>
        <begin position="855"/>
        <end position="889"/>
    </location>
</feature>
<dbReference type="Pfam" id="PF07727">
    <property type="entry name" value="RVT_2"/>
    <property type="match status" value="1"/>
</dbReference>
<protein>
    <submittedName>
        <fullName evidence="6">Putative ribonuclease H-like domain-containing protein</fullName>
    </submittedName>
</protein>
<dbReference type="PROSITE" id="PS50994">
    <property type="entry name" value="INTEGRASE"/>
    <property type="match status" value="1"/>
</dbReference>
<evidence type="ECO:0000256" key="1">
    <source>
        <dbReference type="ARBA" id="ARBA00022723"/>
    </source>
</evidence>